<evidence type="ECO:0000313" key="3">
    <source>
        <dbReference type="EMBL" id="SHJ39618.1"/>
    </source>
</evidence>
<accession>A0A1M6IYP8</accession>
<sequence>MRVYFYSGMQKLIEKSGVGRAIYHQKMAADMNRISCTDGLADADVVHINTVFPKSLWIACRAHQSGIPVIFHAHSTKEDFKNSYLGSNLFDGLFGIWIKHCYSHGDMIVTPSEYSKQLLESYGIKKEIHVISNGIDLEYYRKTEDESERMAFRSKYGYSKEDKIIMSVGLMIGRKGLPEFVELARRFPKYKFIWFGESNLHTVPKKIRDAVRTELPNLQFAGYVPKSELKRAYEHSDLFLFPSYEETEGIVVLEALAMKIPILLRDIPVYDSWLVDGRDVYKAADTEEFEIYIRNILEDKIENLAEQGYEVAKQRDISIVGNELRRIYAKALDRKMVSAENCLSVDLTHRDLRSKI</sequence>
<keyword evidence="3" id="KW-0808">Transferase</keyword>
<dbReference type="CDD" id="cd03801">
    <property type="entry name" value="GT4_PimA-like"/>
    <property type="match status" value="1"/>
</dbReference>
<keyword evidence="4" id="KW-1185">Reference proteome</keyword>
<evidence type="ECO:0000259" key="2">
    <source>
        <dbReference type="Pfam" id="PF13439"/>
    </source>
</evidence>
<dbReference type="EMBL" id="FQYT01000020">
    <property type="protein sequence ID" value="SHJ39618.1"/>
    <property type="molecule type" value="Genomic_DNA"/>
</dbReference>
<proteinExistence type="predicted"/>
<reference evidence="3 4" key="1">
    <citation type="submission" date="2016-11" db="EMBL/GenBank/DDBJ databases">
        <authorList>
            <person name="Jaros S."/>
            <person name="Januszkiewicz K."/>
            <person name="Wedrychowicz H."/>
        </authorList>
    </citation>
    <scope>NUCLEOTIDE SEQUENCE [LARGE SCALE GENOMIC DNA]</scope>
    <source>
        <strain evidence="3 4">DSM 15970</strain>
    </source>
</reference>
<evidence type="ECO:0000313" key="4">
    <source>
        <dbReference type="Proteomes" id="UP000184342"/>
    </source>
</evidence>
<feature type="domain" description="Glycosyl transferase family 1" evidence="1">
    <location>
        <begin position="152"/>
        <end position="309"/>
    </location>
</feature>
<dbReference type="GO" id="GO:0016757">
    <property type="term" value="F:glycosyltransferase activity"/>
    <property type="evidence" value="ECO:0007669"/>
    <property type="project" value="InterPro"/>
</dbReference>
<gene>
    <name evidence="3" type="ORF">SAMN02745691_01871</name>
</gene>
<dbReference type="InterPro" id="IPR028098">
    <property type="entry name" value="Glyco_trans_4-like_N"/>
</dbReference>
<feature type="domain" description="Glycosyltransferase subfamily 4-like N-terminal" evidence="2">
    <location>
        <begin position="42"/>
        <end position="138"/>
    </location>
</feature>
<dbReference type="Pfam" id="PF00534">
    <property type="entry name" value="Glycos_transf_1"/>
    <property type="match status" value="1"/>
</dbReference>
<protein>
    <submittedName>
        <fullName evidence="3">1,2-diacylglycerol-3-alpha-glucose alpha-1,2-glucosyltransferase</fullName>
    </submittedName>
</protein>
<organism evidence="3 4">
    <name type="scientific">Parasporobacterium paucivorans DSM 15970</name>
    <dbReference type="NCBI Taxonomy" id="1122934"/>
    <lineage>
        <taxon>Bacteria</taxon>
        <taxon>Bacillati</taxon>
        <taxon>Bacillota</taxon>
        <taxon>Clostridia</taxon>
        <taxon>Lachnospirales</taxon>
        <taxon>Lachnospiraceae</taxon>
        <taxon>Parasporobacterium</taxon>
    </lineage>
</organism>
<dbReference type="InterPro" id="IPR050194">
    <property type="entry name" value="Glycosyltransferase_grp1"/>
</dbReference>
<dbReference type="OrthoDB" id="9802525at2"/>
<dbReference type="PANTHER" id="PTHR45947">
    <property type="entry name" value="SULFOQUINOVOSYL TRANSFERASE SQD2"/>
    <property type="match status" value="1"/>
</dbReference>
<dbReference type="Proteomes" id="UP000184342">
    <property type="component" value="Unassembled WGS sequence"/>
</dbReference>
<dbReference type="STRING" id="1122934.SAMN02745691_01871"/>
<dbReference type="Gene3D" id="3.40.50.2000">
    <property type="entry name" value="Glycogen Phosphorylase B"/>
    <property type="match status" value="2"/>
</dbReference>
<name>A0A1M6IYP8_9FIRM</name>
<dbReference type="InterPro" id="IPR001296">
    <property type="entry name" value="Glyco_trans_1"/>
</dbReference>
<dbReference type="PANTHER" id="PTHR45947:SF3">
    <property type="entry name" value="SULFOQUINOVOSYL TRANSFERASE SQD2"/>
    <property type="match status" value="1"/>
</dbReference>
<dbReference type="Pfam" id="PF13439">
    <property type="entry name" value="Glyco_transf_4"/>
    <property type="match status" value="1"/>
</dbReference>
<dbReference type="AlphaFoldDB" id="A0A1M6IYP8"/>
<dbReference type="SUPFAM" id="SSF53756">
    <property type="entry name" value="UDP-Glycosyltransferase/glycogen phosphorylase"/>
    <property type="match status" value="1"/>
</dbReference>
<evidence type="ECO:0000259" key="1">
    <source>
        <dbReference type="Pfam" id="PF00534"/>
    </source>
</evidence>